<dbReference type="PROSITE" id="PS50850">
    <property type="entry name" value="MFS"/>
    <property type="match status" value="1"/>
</dbReference>
<keyword evidence="2" id="KW-0813">Transport</keyword>
<accession>A0A2V3IPP7</accession>
<dbReference type="GO" id="GO:0016020">
    <property type="term" value="C:membrane"/>
    <property type="evidence" value="ECO:0007669"/>
    <property type="project" value="UniProtKB-SubCell"/>
</dbReference>
<dbReference type="EMBL" id="NBIV01000103">
    <property type="protein sequence ID" value="PXF44029.1"/>
    <property type="molecule type" value="Genomic_DNA"/>
</dbReference>
<feature type="compositionally biased region" description="Pro residues" evidence="6">
    <location>
        <begin position="22"/>
        <end position="32"/>
    </location>
</feature>
<keyword evidence="3 7" id="KW-0812">Transmembrane</keyword>
<keyword evidence="10" id="KW-1185">Reference proteome</keyword>
<dbReference type="PANTHER" id="PTHR23511:SF5">
    <property type="entry name" value="MAJOR FACILITATOR-TYPE TRANSPORTER HXNZ-RELATED"/>
    <property type="match status" value="1"/>
</dbReference>
<dbReference type="InterPro" id="IPR005828">
    <property type="entry name" value="MFS_sugar_transport-like"/>
</dbReference>
<feature type="transmembrane region" description="Helical" evidence="7">
    <location>
        <begin position="83"/>
        <end position="104"/>
    </location>
</feature>
<evidence type="ECO:0000256" key="6">
    <source>
        <dbReference type="SAM" id="MobiDB-lite"/>
    </source>
</evidence>
<evidence type="ECO:0000256" key="2">
    <source>
        <dbReference type="ARBA" id="ARBA00022448"/>
    </source>
</evidence>
<comment type="caution">
    <text evidence="9">The sequence shown here is derived from an EMBL/GenBank/DDBJ whole genome shotgun (WGS) entry which is preliminary data.</text>
</comment>
<feature type="transmembrane region" description="Helical" evidence="7">
    <location>
        <begin position="203"/>
        <end position="222"/>
    </location>
</feature>
<feature type="transmembrane region" description="Helical" evidence="7">
    <location>
        <begin position="374"/>
        <end position="395"/>
    </location>
</feature>
<dbReference type="AlphaFoldDB" id="A0A2V3IPP7"/>
<evidence type="ECO:0000256" key="4">
    <source>
        <dbReference type="ARBA" id="ARBA00022989"/>
    </source>
</evidence>
<dbReference type="InterPro" id="IPR020846">
    <property type="entry name" value="MFS_dom"/>
</dbReference>
<comment type="subcellular location">
    <subcellularLocation>
        <location evidence="1">Membrane</location>
        <topology evidence="1">Multi-pass membrane protein</topology>
    </subcellularLocation>
</comment>
<protein>
    <submittedName>
        <fullName evidence="9">Synaptic vesicle 2-related protein</fullName>
    </submittedName>
</protein>
<gene>
    <name evidence="9" type="ORF">BWQ96_06202</name>
</gene>
<feature type="domain" description="Major facilitator superfamily (MFS) profile" evidence="8">
    <location>
        <begin position="50"/>
        <end position="511"/>
    </location>
</feature>
<evidence type="ECO:0000256" key="3">
    <source>
        <dbReference type="ARBA" id="ARBA00022692"/>
    </source>
</evidence>
<feature type="transmembrane region" description="Helical" evidence="7">
    <location>
        <begin position="290"/>
        <end position="309"/>
    </location>
</feature>
<feature type="transmembrane region" description="Helical" evidence="7">
    <location>
        <begin position="479"/>
        <end position="506"/>
    </location>
</feature>
<dbReference type="InterPro" id="IPR005829">
    <property type="entry name" value="Sugar_transporter_CS"/>
</dbReference>
<dbReference type="Proteomes" id="UP000247409">
    <property type="component" value="Unassembled WGS sequence"/>
</dbReference>
<dbReference type="GO" id="GO:0022857">
    <property type="term" value="F:transmembrane transporter activity"/>
    <property type="evidence" value="ECO:0007669"/>
    <property type="project" value="InterPro"/>
</dbReference>
<feature type="region of interest" description="Disordered" evidence="6">
    <location>
        <begin position="1"/>
        <end position="34"/>
    </location>
</feature>
<feature type="transmembrane region" description="Helical" evidence="7">
    <location>
        <begin position="146"/>
        <end position="165"/>
    </location>
</feature>
<dbReference type="PANTHER" id="PTHR23511">
    <property type="entry name" value="SYNAPTIC VESICLE GLYCOPROTEIN 2"/>
    <property type="match status" value="1"/>
</dbReference>
<feature type="region of interest" description="Disordered" evidence="6">
    <location>
        <begin position="560"/>
        <end position="579"/>
    </location>
</feature>
<evidence type="ECO:0000256" key="1">
    <source>
        <dbReference type="ARBA" id="ARBA00004141"/>
    </source>
</evidence>
<dbReference type="Pfam" id="PF07690">
    <property type="entry name" value="MFS_1"/>
    <property type="match status" value="1"/>
</dbReference>
<organism evidence="9 10">
    <name type="scientific">Gracilariopsis chorda</name>
    <dbReference type="NCBI Taxonomy" id="448386"/>
    <lineage>
        <taxon>Eukaryota</taxon>
        <taxon>Rhodophyta</taxon>
        <taxon>Florideophyceae</taxon>
        <taxon>Rhodymeniophycidae</taxon>
        <taxon>Gracilariales</taxon>
        <taxon>Gracilariaceae</taxon>
        <taxon>Gracilariopsis</taxon>
    </lineage>
</organism>
<feature type="transmembrane region" description="Helical" evidence="7">
    <location>
        <begin position="48"/>
        <end position="71"/>
    </location>
</feature>
<name>A0A2V3IPP7_9FLOR</name>
<dbReference type="Pfam" id="PF00083">
    <property type="entry name" value="Sugar_tr"/>
    <property type="match status" value="1"/>
</dbReference>
<dbReference type="OrthoDB" id="4693at2759"/>
<evidence type="ECO:0000256" key="7">
    <source>
        <dbReference type="SAM" id="Phobius"/>
    </source>
</evidence>
<dbReference type="InterPro" id="IPR011701">
    <property type="entry name" value="MFS"/>
</dbReference>
<dbReference type="Gene3D" id="1.20.1250.20">
    <property type="entry name" value="MFS general substrate transporter like domains"/>
    <property type="match status" value="1"/>
</dbReference>
<feature type="transmembrane region" description="Helical" evidence="7">
    <location>
        <begin position="401"/>
        <end position="419"/>
    </location>
</feature>
<evidence type="ECO:0000256" key="5">
    <source>
        <dbReference type="ARBA" id="ARBA00023136"/>
    </source>
</evidence>
<sequence>MGAHEGSALLRNGRPSPRGGATPPPSPSPSPSPVDDALEHIGMGAYHVYLIALTGLAWTAESMEMLLLSFIKQPLQCEWRISDAQAALITTAVAFGMLIGAYAWGRLADTYGRRPVFLACTVTTFIFGVLSALAPSYPAMLLTRSAVGVGVGGVPVSFSVLMEFLPASSRGYWGMAISLFWALGAIFEAAVAMVVLPAFGWRNLILVSSLPLLLVIIMTVGLSESPRWLATHHRHQQAAHVLRRVASINRADLPESYLSATTAPSSPSQQQPPPRRKSITELFVHHRVRLLTVTVFIMWFAAAFVYYALVMLQPEMLAAAGTSRSNCPAPAPILPPHSTSQGLTTPATTSLRASLKEPIDACHQQLTREDFVSAFWASVGELPGILLALITIDLIGRRPVIAYTFAITALCCILLQVCISRSYQTILFFIARGSSAGAFQAVYLYTNEVYAADLRATAMGINSSVARAGLMISPLVAQYLANVSLVSALWSLFAVGFAAVCASVALQVETTGRPMLQTTPDLVAVLSAGKPLAGLFGDNHFSNSSVIRWLRWRAHVDESPQLPRHHPLKHPTVQQQQQP</sequence>
<evidence type="ECO:0000259" key="8">
    <source>
        <dbReference type="PROSITE" id="PS50850"/>
    </source>
</evidence>
<proteinExistence type="predicted"/>
<feature type="transmembrane region" description="Helical" evidence="7">
    <location>
        <begin position="116"/>
        <end position="134"/>
    </location>
</feature>
<feature type="transmembrane region" description="Helical" evidence="7">
    <location>
        <begin position="426"/>
        <end position="445"/>
    </location>
</feature>
<dbReference type="PROSITE" id="PS00216">
    <property type="entry name" value="SUGAR_TRANSPORT_1"/>
    <property type="match status" value="1"/>
</dbReference>
<reference evidence="9 10" key="1">
    <citation type="journal article" date="2018" name="Mol. Biol. Evol.">
        <title>Analysis of the draft genome of the red seaweed Gracilariopsis chorda provides insights into genome size evolution in Rhodophyta.</title>
        <authorList>
            <person name="Lee J."/>
            <person name="Yang E.C."/>
            <person name="Graf L."/>
            <person name="Yang J.H."/>
            <person name="Qiu H."/>
            <person name="Zel Zion U."/>
            <person name="Chan C.X."/>
            <person name="Stephens T.G."/>
            <person name="Weber A.P.M."/>
            <person name="Boo G.H."/>
            <person name="Boo S.M."/>
            <person name="Kim K.M."/>
            <person name="Shin Y."/>
            <person name="Jung M."/>
            <person name="Lee S.J."/>
            <person name="Yim H.S."/>
            <person name="Lee J.H."/>
            <person name="Bhattacharya D."/>
            <person name="Yoon H.S."/>
        </authorList>
    </citation>
    <scope>NUCLEOTIDE SEQUENCE [LARGE SCALE GENOMIC DNA]</scope>
    <source>
        <strain evidence="9 10">SKKU-2015</strain>
        <tissue evidence="9">Whole body</tissue>
    </source>
</reference>
<feature type="transmembrane region" description="Helical" evidence="7">
    <location>
        <begin position="171"/>
        <end position="196"/>
    </location>
</feature>
<dbReference type="SUPFAM" id="SSF103473">
    <property type="entry name" value="MFS general substrate transporter"/>
    <property type="match status" value="1"/>
</dbReference>
<dbReference type="InterPro" id="IPR036259">
    <property type="entry name" value="MFS_trans_sf"/>
</dbReference>
<evidence type="ECO:0000313" key="9">
    <source>
        <dbReference type="EMBL" id="PXF44029.1"/>
    </source>
</evidence>
<evidence type="ECO:0000313" key="10">
    <source>
        <dbReference type="Proteomes" id="UP000247409"/>
    </source>
</evidence>
<keyword evidence="5 7" id="KW-0472">Membrane</keyword>
<keyword evidence="4 7" id="KW-1133">Transmembrane helix</keyword>